<dbReference type="GO" id="GO:0000287">
    <property type="term" value="F:magnesium ion binding"/>
    <property type="evidence" value="ECO:0007669"/>
    <property type="project" value="UniProtKB-UniRule"/>
</dbReference>
<comment type="pathway">
    <text evidence="2 14">Carbohydrate degradation; glycolysis; pyruvate from D-glyceraldehyde 3-phosphate: step 5/5.</text>
</comment>
<feature type="domain" description="Pyruvate kinase barrel" evidence="15">
    <location>
        <begin position="1"/>
        <end position="323"/>
    </location>
</feature>
<keyword evidence="11 14" id="KW-0324">Glycolysis</keyword>
<accession>A0A2A6RMQ6</accession>
<dbReference type="InterPro" id="IPR015795">
    <property type="entry name" value="Pyrv_Knase_C"/>
</dbReference>
<evidence type="ECO:0000259" key="15">
    <source>
        <dbReference type="Pfam" id="PF00224"/>
    </source>
</evidence>
<dbReference type="PANTHER" id="PTHR11817">
    <property type="entry name" value="PYRUVATE KINASE"/>
    <property type="match status" value="1"/>
</dbReference>
<comment type="catalytic activity">
    <reaction evidence="14">
        <text>pyruvate + ATP = phosphoenolpyruvate + ADP + H(+)</text>
        <dbReference type="Rhea" id="RHEA:18157"/>
        <dbReference type="ChEBI" id="CHEBI:15361"/>
        <dbReference type="ChEBI" id="CHEBI:15378"/>
        <dbReference type="ChEBI" id="CHEBI:30616"/>
        <dbReference type="ChEBI" id="CHEBI:58702"/>
        <dbReference type="ChEBI" id="CHEBI:456216"/>
        <dbReference type="EC" id="2.7.1.40"/>
    </reaction>
</comment>
<dbReference type="EMBL" id="NQWI01000010">
    <property type="protein sequence ID" value="PDW04374.1"/>
    <property type="molecule type" value="Genomic_DNA"/>
</dbReference>
<evidence type="ECO:0000313" key="17">
    <source>
        <dbReference type="EMBL" id="PDW04374.1"/>
    </source>
</evidence>
<dbReference type="Pfam" id="PF00224">
    <property type="entry name" value="PK"/>
    <property type="match status" value="1"/>
</dbReference>
<evidence type="ECO:0000256" key="12">
    <source>
        <dbReference type="ARBA" id="ARBA00023317"/>
    </source>
</evidence>
<dbReference type="SUPFAM" id="SSF52935">
    <property type="entry name" value="PK C-terminal domain-like"/>
    <property type="match status" value="1"/>
</dbReference>
<sequence>MRRTKIVATLGPASSSPERIAGLIRAGMNIVRLNFSHGSHADHAQLIADVRRAAAEAGRPIAILQDLQGPKIRTGPLLEGQPVELLVGQRFTLTTEAVAGTVERVSTTYQDLPHDVRTRDRILLSDGLIQLVVVERTATEVITEVVHGGWLKPNQGINLPGVRVSAAAATPKDFDDLAFGLAQGVDIVALSFVSRAADIVALKEVIRQAGRTTPVIAKIERPEALEVLPEILAVADGLMVARGDLGVEMEPERVPLVQKQLIDAANRAMVPVITATQMLESMIYNPRPTRAEASDVANAIIDGSDAVMLSGETAAGSYPIEAVQMMALIADAIEGRTAYNGSETASASPRWAIPDVHSTPRALADAACTIARTLPVRAIAVLTQSGASARMVSHYRPRVPIIALCPSAETARRANLYWGVHPIQIQVADRLEDLERQIQLLLTNQGLMQSGDALVLTGGHPIYRYGPTNFLKVLVME</sequence>
<keyword evidence="7" id="KW-0547">Nucleotide-binding</keyword>
<dbReference type="SUPFAM" id="SSF50800">
    <property type="entry name" value="PK beta-barrel domain-like"/>
    <property type="match status" value="1"/>
</dbReference>
<gene>
    <name evidence="17" type="primary">pyk</name>
    <name evidence="17" type="ORF">CJ255_03665</name>
</gene>
<dbReference type="InterPro" id="IPR040442">
    <property type="entry name" value="Pyrv_kinase-like_dom_sf"/>
</dbReference>
<evidence type="ECO:0000256" key="1">
    <source>
        <dbReference type="ARBA" id="ARBA00001958"/>
    </source>
</evidence>
<dbReference type="NCBIfam" id="NF004978">
    <property type="entry name" value="PRK06354.1"/>
    <property type="match status" value="1"/>
</dbReference>
<dbReference type="EC" id="2.7.1.40" evidence="4 13"/>
<dbReference type="Gene3D" id="3.20.20.60">
    <property type="entry name" value="Phosphoenolpyruvate-binding domains"/>
    <property type="match status" value="1"/>
</dbReference>
<dbReference type="RefSeq" id="WP_097642742.1">
    <property type="nucleotide sequence ID" value="NZ_NQWI01000010.1"/>
</dbReference>
<dbReference type="Gene3D" id="2.40.33.10">
    <property type="entry name" value="PK beta-barrel domain-like"/>
    <property type="match status" value="1"/>
</dbReference>
<dbReference type="AlphaFoldDB" id="A0A2A6RMQ6"/>
<evidence type="ECO:0000256" key="14">
    <source>
        <dbReference type="RuleBase" id="RU000504"/>
    </source>
</evidence>
<dbReference type="InterPro" id="IPR015806">
    <property type="entry name" value="Pyrv_Knase_insert_dom_sf"/>
</dbReference>
<dbReference type="GO" id="GO:0005524">
    <property type="term" value="F:ATP binding"/>
    <property type="evidence" value="ECO:0007669"/>
    <property type="project" value="UniProtKB-KW"/>
</dbReference>
<dbReference type="InterPro" id="IPR011037">
    <property type="entry name" value="Pyrv_Knase-like_insert_dom_sf"/>
</dbReference>
<evidence type="ECO:0000256" key="13">
    <source>
        <dbReference type="NCBIfam" id="TIGR01064"/>
    </source>
</evidence>
<keyword evidence="12 17" id="KW-0670">Pyruvate</keyword>
<evidence type="ECO:0000256" key="5">
    <source>
        <dbReference type="ARBA" id="ARBA00022679"/>
    </source>
</evidence>
<comment type="cofactor">
    <cofactor evidence="1">
        <name>K(+)</name>
        <dbReference type="ChEBI" id="CHEBI:29103"/>
    </cofactor>
</comment>
<evidence type="ECO:0000256" key="3">
    <source>
        <dbReference type="ARBA" id="ARBA00008663"/>
    </source>
</evidence>
<feature type="domain" description="Pyruvate kinase C-terminal" evidence="16">
    <location>
        <begin position="362"/>
        <end position="474"/>
    </location>
</feature>
<keyword evidence="8 14" id="KW-0418">Kinase</keyword>
<name>A0A2A6RMQ6_9CHLR</name>
<dbReference type="PRINTS" id="PR01050">
    <property type="entry name" value="PYRUVTKNASE"/>
</dbReference>
<keyword evidence="10 14" id="KW-0460">Magnesium</keyword>
<evidence type="ECO:0000256" key="6">
    <source>
        <dbReference type="ARBA" id="ARBA00022723"/>
    </source>
</evidence>
<dbReference type="Gene3D" id="3.40.1380.20">
    <property type="entry name" value="Pyruvate kinase, C-terminal domain"/>
    <property type="match status" value="1"/>
</dbReference>
<keyword evidence="6" id="KW-0479">Metal-binding</keyword>
<evidence type="ECO:0000256" key="2">
    <source>
        <dbReference type="ARBA" id="ARBA00004997"/>
    </source>
</evidence>
<evidence type="ECO:0000256" key="4">
    <source>
        <dbReference type="ARBA" id="ARBA00012142"/>
    </source>
</evidence>
<dbReference type="GO" id="GO:0016301">
    <property type="term" value="F:kinase activity"/>
    <property type="evidence" value="ECO:0007669"/>
    <property type="project" value="UniProtKB-KW"/>
</dbReference>
<evidence type="ECO:0000256" key="9">
    <source>
        <dbReference type="ARBA" id="ARBA00022840"/>
    </source>
</evidence>
<protein>
    <recommendedName>
        <fullName evidence="4 13">Pyruvate kinase</fullName>
        <ecNumber evidence="4 13">2.7.1.40</ecNumber>
    </recommendedName>
</protein>
<dbReference type="GO" id="GO:0004743">
    <property type="term" value="F:pyruvate kinase activity"/>
    <property type="evidence" value="ECO:0007669"/>
    <property type="project" value="UniProtKB-UniRule"/>
</dbReference>
<evidence type="ECO:0000256" key="8">
    <source>
        <dbReference type="ARBA" id="ARBA00022777"/>
    </source>
</evidence>
<dbReference type="SUPFAM" id="SSF51621">
    <property type="entry name" value="Phosphoenolpyruvate/pyruvate domain"/>
    <property type="match status" value="1"/>
</dbReference>
<reference evidence="18" key="1">
    <citation type="submission" date="2017-08" db="EMBL/GenBank/DDBJ databases">
        <authorList>
            <person name="Grouzdev D.S."/>
            <person name="Gaisin V.A."/>
            <person name="Rysina M.S."/>
            <person name="Gorlenko V.M."/>
        </authorList>
    </citation>
    <scope>NUCLEOTIDE SEQUENCE [LARGE SCALE GENOMIC DNA]</scope>
    <source>
        <strain evidence="18">Kir15-3F</strain>
    </source>
</reference>
<dbReference type="Pfam" id="PF02887">
    <property type="entry name" value="PK_C"/>
    <property type="match status" value="1"/>
</dbReference>
<keyword evidence="5 14" id="KW-0808">Transferase</keyword>
<proteinExistence type="inferred from homology"/>
<evidence type="ECO:0000313" key="18">
    <source>
        <dbReference type="Proteomes" id="UP000220527"/>
    </source>
</evidence>
<dbReference type="OrthoDB" id="9812123at2"/>
<keyword evidence="18" id="KW-1185">Reference proteome</keyword>
<evidence type="ECO:0000256" key="11">
    <source>
        <dbReference type="ARBA" id="ARBA00023152"/>
    </source>
</evidence>
<comment type="caution">
    <text evidence="17">The sequence shown here is derived from an EMBL/GenBank/DDBJ whole genome shotgun (WGS) entry which is preliminary data.</text>
</comment>
<dbReference type="NCBIfam" id="TIGR01064">
    <property type="entry name" value="pyruv_kin"/>
    <property type="match status" value="1"/>
</dbReference>
<dbReference type="GO" id="GO:0030955">
    <property type="term" value="F:potassium ion binding"/>
    <property type="evidence" value="ECO:0007669"/>
    <property type="project" value="UniProtKB-UniRule"/>
</dbReference>
<dbReference type="InterPro" id="IPR036918">
    <property type="entry name" value="Pyrv_Knase_C_sf"/>
</dbReference>
<dbReference type="FunFam" id="2.40.33.10:FF:000001">
    <property type="entry name" value="Pyruvate kinase"/>
    <property type="match status" value="1"/>
</dbReference>
<evidence type="ECO:0000256" key="7">
    <source>
        <dbReference type="ARBA" id="ARBA00022741"/>
    </source>
</evidence>
<evidence type="ECO:0000259" key="16">
    <source>
        <dbReference type="Pfam" id="PF02887"/>
    </source>
</evidence>
<dbReference type="UniPathway" id="UPA00109">
    <property type="reaction ID" value="UER00188"/>
</dbReference>
<dbReference type="InterPro" id="IPR001697">
    <property type="entry name" value="Pyr_Knase"/>
</dbReference>
<comment type="similarity">
    <text evidence="3 14">Belongs to the pyruvate kinase family.</text>
</comment>
<dbReference type="Proteomes" id="UP000220527">
    <property type="component" value="Unassembled WGS sequence"/>
</dbReference>
<dbReference type="NCBIfam" id="NF004491">
    <property type="entry name" value="PRK05826.1"/>
    <property type="match status" value="1"/>
</dbReference>
<dbReference type="InterPro" id="IPR015813">
    <property type="entry name" value="Pyrv/PenolPyrv_kinase-like_dom"/>
</dbReference>
<dbReference type="InterPro" id="IPR015793">
    <property type="entry name" value="Pyrv_Knase_brl"/>
</dbReference>
<organism evidence="17 18">
    <name type="scientific">Candidatus Viridilinea mediisalina</name>
    <dbReference type="NCBI Taxonomy" id="2024553"/>
    <lineage>
        <taxon>Bacteria</taxon>
        <taxon>Bacillati</taxon>
        <taxon>Chloroflexota</taxon>
        <taxon>Chloroflexia</taxon>
        <taxon>Chloroflexales</taxon>
        <taxon>Chloroflexineae</taxon>
        <taxon>Oscillochloridaceae</taxon>
        <taxon>Candidatus Viridilinea</taxon>
    </lineage>
</organism>
<evidence type="ECO:0000256" key="10">
    <source>
        <dbReference type="ARBA" id="ARBA00022842"/>
    </source>
</evidence>
<keyword evidence="9" id="KW-0067">ATP-binding</keyword>